<comment type="subcellular location">
    <subcellularLocation>
        <location evidence="1">Secreted</location>
    </subcellularLocation>
</comment>
<gene>
    <name evidence="5" type="ORF">Fot_27911</name>
</gene>
<evidence type="ECO:0000313" key="5">
    <source>
        <dbReference type="EMBL" id="KAL2513940.1"/>
    </source>
</evidence>
<keyword evidence="3" id="KW-0961">Cell wall biogenesis/degradation</keyword>
<keyword evidence="6" id="KW-1185">Reference proteome</keyword>
<comment type="caution">
    <text evidence="5">The sequence shown here is derived from an EMBL/GenBank/DDBJ whole genome shotgun (WGS) entry which is preliminary data.</text>
</comment>
<dbReference type="PANTHER" id="PTHR31375">
    <property type="match status" value="1"/>
</dbReference>
<dbReference type="InterPro" id="IPR011050">
    <property type="entry name" value="Pectin_lyase_fold/virulence"/>
</dbReference>
<proteinExistence type="predicted"/>
<dbReference type="GO" id="GO:0005576">
    <property type="term" value="C:extracellular region"/>
    <property type="evidence" value="ECO:0007669"/>
    <property type="project" value="UniProtKB-SubCell"/>
</dbReference>
<feature type="compositionally biased region" description="Low complexity" evidence="4">
    <location>
        <begin position="25"/>
        <end position="40"/>
    </location>
</feature>
<dbReference type="AlphaFoldDB" id="A0ABD1TMI3"/>
<dbReference type="Proteomes" id="UP001604277">
    <property type="component" value="Unassembled WGS sequence"/>
</dbReference>
<reference evidence="6" key="1">
    <citation type="submission" date="2024-07" db="EMBL/GenBank/DDBJ databases">
        <title>Two chromosome-level genome assemblies of Korean endemic species Abeliophyllum distichum and Forsythia ovata (Oleaceae).</title>
        <authorList>
            <person name="Jang H."/>
        </authorList>
    </citation>
    <scope>NUCLEOTIDE SEQUENCE [LARGE SCALE GENOMIC DNA]</scope>
</reference>
<keyword evidence="2" id="KW-0964">Secreted</keyword>
<dbReference type="GO" id="GO:0071555">
    <property type="term" value="P:cell wall organization"/>
    <property type="evidence" value="ECO:0007669"/>
    <property type="project" value="UniProtKB-KW"/>
</dbReference>
<dbReference type="Gene3D" id="2.160.20.10">
    <property type="entry name" value="Single-stranded right-handed beta-helix, Pectin lyase-like"/>
    <property type="match status" value="1"/>
</dbReference>
<evidence type="ECO:0000256" key="2">
    <source>
        <dbReference type="ARBA" id="ARBA00022525"/>
    </source>
</evidence>
<feature type="region of interest" description="Disordered" evidence="4">
    <location>
        <begin position="1"/>
        <end position="40"/>
    </location>
</feature>
<accession>A0ABD1TMI3</accession>
<name>A0ABD1TMI3_9LAMI</name>
<evidence type="ECO:0000313" key="6">
    <source>
        <dbReference type="Proteomes" id="UP001604277"/>
    </source>
</evidence>
<dbReference type="SUPFAM" id="SSF51126">
    <property type="entry name" value="Pectin lyase-like"/>
    <property type="match status" value="1"/>
</dbReference>
<evidence type="ECO:0000256" key="3">
    <source>
        <dbReference type="ARBA" id="ARBA00023316"/>
    </source>
</evidence>
<dbReference type="InterPro" id="IPR012334">
    <property type="entry name" value="Pectin_lyas_fold"/>
</dbReference>
<sequence length="136" mass="14378">MHQRELSQISIPPSPAPQPATLPVSAAPAPQPATLSTSAAPASQPATLSASAAVFSVLSYGAVGDGLTDDTQAFKMAWDAACQIESAIFLVPKHYSFMIQSTIFTGPCKNGLIFQVTFDILVKSEVSFKMIILNKH</sequence>
<protein>
    <submittedName>
        <fullName evidence="5">Polygalacturonase-like</fullName>
    </submittedName>
</protein>
<organism evidence="5 6">
    <name type="scientific">Forsythia ovata</name>
    <dbReference type="NCBI Taxonomy" id="205694"/>
    <lineage>
        <taxon>Eukaryota</taxon>
        <taxon>Viridiplantae</taxon>
        <taxon>Streptophyta</taxon>
        <taxon>Embryophyta</taxon>
        <taxon>Tracheophyta</taxon>
        <taxon>Spermatophyta</taxon>
        <taxon>Magnoliopsida</taxon>
        <taxon>eudicotyledons</taxon>
        <taxon>Gunneridae</taxon>
        <taxon>Pentapetalae</taxon>
        <taxon>asterids</taxon>
        <taxon>lamiids</taxon>
        <taxon>Lamiales</taxon>
        <taxon>Oleaceae</taxon>
        <taxon>Forsythieae</taxon>
        <taxon>Forsythia</taxon>
    </lineage>
</organism>
<evidence type="ECO:0000256" key="4">
    <source>
        <dbReference type="SAM" id="MobiDB-lite"/>
    </source>
</evidence>
<evidence type="ECO:0000256" key="1">
    <source>
        <dbReference type="ARBA" id="ARBA00004613"/>
    </source>
</evidence>
<dbReference type="EMBL" id="JBFOLJ010000008">
    <property type="protein sequence ID" value="KAL2513940.1"/>
    <property type="molecule type" value="Genomic_DNA"/>
</dbReference>